<evidence type="ECO:0000256" key="11">
    <source>
        <dbReference type="PIRSR" id="PIRSR000808-1"/>
    </source>
</evidence>
<dbReference type="Proteomes" id="UP000314982">
    <property type="component" value="Unassembled WGS sequence"/>
</dbReference>
<keyword evidence="5 14" id="KW-0548">Nucleotidyltransferase</keyword>
<dbReference type="CDD" id="cd00608">
    <property type="entry name" value="GalT"/>
    <property type="match status" value="1"/>
</dbReference>
<comment type="cofactor">
    <cofactor evidence="13">
        <name>Zn(2+)</name>
        <dbReference type="ChEBI" id="CHEBI:29105"/>
    </cofactor>
    <text evidence="13">Binds 1 zinc ion per subunit.</text>
</comment>
<dbReference type="InterPro" id="IPR005850">
    <property type="entry name" value="GalP_Utransf_C"/>
</dbReference>
<dbReference type="PROSITE" id="PS00117">
    <property type="entry name" value="GAL_P_UDP_TRANSF_I"/>
    <property type="match status" value="1"/>
</dbReference>
<reference evidence="17" key="2">
    <citation type="submission" date="2025-08" db="UniProtKB">
        <authorList>
            <consortium name="Ensembl"/>
        </authorList>
    </citation>
    <scope>IDENTIFICATION</scope>
</reference>
<evidence type="ECO:0000256" key="7">
    <source>
        <dbReference type="ARBA" id="ARBA00022833"/>
    </source>
</evidence>
<feature type="binding site" evidence="13">
    <location>
        <position position="114"/>
    </location>
    <ligand>
        <name>Zn(2+)</name>
        <dbReference type="ChEBI" id="CHEBI:29105"/>
    </ligand>
</feature>
<evidence type="ECO:0000256" key="5">
    <source>
        <dbReference type="ARBA" id="ARBA00022695"/>
    </source>
</evidence>
<dbReference type="PIRSF" id="PIRSF000808">
    <property type="entry name" value="GalT"/>
    <property type="match status" value="1"/>
</dbReference>
<evidence type="ECO:0000256" key="14">
    <source>
        <dbReference type="RuleBase" id="RU000506"/>
    </source>
</evidence>
<evidence type="ECO:0000256" key="13">
    <source>
        <dbReference type="PIRSR" id="PIRSR000808-3"/>
    </source>
</evidence>
<dbReference type="SUPFAM" id="SSF54197">
    <property type="entry name" value="HIT-like"/>
    <property type="match status" value="2"/>
</dbReference>
<dbReference type="InterPro" id="IPR019779">
    <property type="entry name" value="GalP_UDPtransf1_His-AS"/>
</dbReference>
<dbReference type="Pfam" id="PF02744">
    <property type="entry name" value="GalP_UDP_tr_C"/>
    <property type="match status" value="1"/>
</dbReference>
<keyword evidence="4 14" id="KW-0808">Transferase</keyword>
<keyword evidence="6 13" id="KW-0479">Metal-binding</keyword>
<proteinExistence type="inferred from homology"/>
<dbReference type="Ensembl" id="ENSHHUT00000017091.1">
    <property type="protein sequence ID" value="ENSHHUP00000016502.1"/>
    <property type="gene ID" value="ENSHHUG00000010287.1"/>
</dbReference>
<name>A0A4W5KJC7_9TELE</name>
<comment type="catalytic activity">
    <reaction evidence="1 14">
        <text>alpha-D-galactose 1-phosphate + UDP-alpha-D-glucose = alpha-D-glucose 1-phosphate + UDP-alpha-D-galactose</text>
        <dbReference type="Rhea" id="RHEA:13989"/>
        <dbReference type="ChEBI" id="CHEBI:58336"/>
        <dbReference type="ChEBI" id="CHEBI:58601"/>
        <dbReference type="ChEBI" id="CHEBI:58885"/>
        <dbReference type="ChEBI" id="CHEBI:66914"/>
        <dbReference type="EC" id="2.7.7.12"/>
    </reaction>
</comment>
<comment type="function">
    <text evidence="10">Plays an important role in galactose metabolism.</text>
</comment>
<sequence>MGGGFGDPHRRFNPLINEWVLVSPHRAKRPWQGQNETVAFETLPEYDPECYLCAGNVRANGMVNPAYEDCFVFENDFAALKQDEIAFEENVKDTFFKAKPERGISRVVCFSPKHNLTLPEMSVKGIENIIHTWQMEYTSLGKIDYINHVQIFENKGSIMGCSNPHPHGQIWAQSSLPTSVEKTQNNLKAYYDKHGSNLLQDYLQEELRLNERIVIENDHFVALVPFWAIWPFETMIISKRHILKITDFTAAETYAFATILKQLTTKYDNLFKTSFPYSSGIHQAPTDGELHPEWQFHMHFYPPLLRSASVKKFMVGYEMLGESQRDITPEKSVEILKSQSEVHYQQLDTGIRFIDVRKVKI</sequence>
<evidence type="ECO:0000256" key="8">
    <source>
        <dbReference type="ARBA" id="ARBA00023144"/>
    </source>
</evidence>
<evidence type="ECO:0000256" key="3">
    <source>
        <dbReference type="ARBA" id="ARBA00010951"/>
    </source>
</evidence>
<evidence type="ECO:0000256" key="10">
    <source>
        <dbReference type="ARBA" id="ARBA00056769"/>
    </source>
</evidence>
<keyword evidence="7 13" id="KW-0862">Zinc</keyword>
<comment type="similarity">
    <text evidence="3 14">Belongs to the galactose-1-phosphate uridylyltransferase type 1 family.</text>
</comment>
<dbReference type="FunFam" id="3.30.428.10:FF:000002">
    <property type="entry name" value="Galactose-1-phosphate uridylyltransferase"/>
    <property type="match status" value="1"/>
</dbReference>
<dbReference type="GO" id="GO:0033499">
    <property type="term" value="P:galactose catabolic process via UDP-galactose, Leloir pathway"/>
    <property type="evidence" value="ECO:0007669"/>
    <property type="project" value="TreeGrafter"/>
</dbReference>
<feature type="binding site" evidence="12">
    <location>
        <begin position="317"/>
        <end position="318"/>
    </location>
    <ligand>
        <name>UDP-alpha-D-glucose</name>
        <dbReference type="ChEBI" id="CHEBI:58885"/>
        <note>ligand shared between dimeric partners</note>
    </ligand>
</feature>
<feature type="binding site" description="in other chain" evidence="12">
    <location>
        <begin position="160"/>
        <end position="162"/>
    </location>
    <ligand>
        <name>UDP-alpha-D-glucose</name>
        <dbReference type="ChEBI" id="CHEBI:58885"/>
        <note>ligand shared between dimeric partners</note>
    </ligand>
</feature>
<feature type="active site" description="Tele-UMP-histidine intermediate" evidence="11">
    <location>
        <position position="167"/>
    </location>
</feature>
<evidence type="ECO:0000259" key="16">
    <source>
        <dbReference type="Pfam" id="PF02744"/>
    </source>
</evidence>
<comment type="pathway">
    <text evidence="2 14">Carbohydrate metabolism; galactose metabolism.</text>
</comment>
<dbReference type="InterPro" id="IPR005849">
    <property type="entry name" value="GalP_Utransf_N"/>
</dbReference>
<dbReference type="AlphaFoldDB" id="A0A4W5KJC7"/>
<evidence type="ECO:0000256" key="12">
    <source>
        <dbReference type="PIRSR" id="PIRSR000808-2"/>
    </source>
</evidence>
<reference evidence="17" key="3">
    <citation type="submission" date="2025-09" db="UniProtKB">
        <authorList>
            <consortium name="Ensembl"/>
        </authorList>
    </citation>
    <scope>IDENTIFICATION</scope>
</reference>
<feature type="binding site" evidence="12">
    <location>
        <begin position="26"/>
        <end position="29"/>
    </location>
    <ligand>
        <name>UDP-alpha-D-glucose</name>
        <dbReference type="ChEBI" id="CHEBI:58885"/>
        <note>ligand shared between dimeric partners</note>
    </ligand>
</feature>
<dbReference type="EC" id="2.7.7.12" evidence="14"/>
<feature type="domain" description="Galactose-1-phosphate uridyl transferase N-terminal" evidence="15">
    <location>
        <begin position="8"/>
        <end position="177"/>
    </location>
</feature>
<feature type="binding site" description="in other chain" evidence="12">
    <location>
        <position position="324"/>
    </location>
    <ligand>
        <name>UDP-alpha-D-glucose</name>
        <dbReference type="ChEBI" id="CHEBI:58885"/>
        <note>ligand shared between dimeric partners</note>
    </ligand>
</feature>
<feature type="binding site" description="in other chain" evidence="12">
    <location>
        <begin position="75"/>
        <end position="76"/>
    </location>
    <ligand>
        <name>UDP-alpha-D-glucose</name>
        <dbReference type="ChEBI" id="CHEBI:58885"/>
        <note>ligand shared between dimeric partners</note>
    </ligand>
</feature>
<dbReference type="InterPro" id="IPR036265">
    <property type="entry name" value="HIT-like_sf"/>
</dbReference>
<keyword evidence="18" id="KW-1185">Reference proteome</keyword>
<dbReference type="InterPro" id="IPR001937">
    <property type="entry name" value="GalP_UDPtransf1"/>
</dbReference>
<feature type="binding site" description="in other chain" evidence="12">
    <location>
        <position position="154"/>
    </location>
    <ligand>
        <name>UDP-alpha-D-glucose</name>
        <dbReference type="ChEBI" id="CHEBI:58885"/>
        <note>ligand shared between dimeric partners</note>
    </ligand>
</feature>
<feature type="binding site" evidence="13">
    <location>
        <position position="50"/>
    </location>
    <ligand>
        <name>Zn(2+)</name>
        <dbReference type="ChEBI" id="CHEBI:29105"/>
    </ligand>
</feature>
<evidence type="ECO:0000256" key="4">
    <source>
        <dbReference type="ARBA" id="ARBA00022679"/>
    </source>
</evidence>
<accession>A0A4W5KJC7</accession>
<feature type="binding site" description="in other chain" evidence="12">
    <location>
        <position position="59"/>
    </location>
    <ligand>
        <name>UDP-alpha-D-glucose</name>
        <dbReference type="ChEBI" id="CHEBI:58885"/>
        <note>ligand shared between dimeric partners</note>
    </ligand>
</feature>
<feature type="binding site" evidence="12">
    <location>
        <begin position="312"/>
        <end position="313"/>
    </location>
    <ligand>
        <name>UDP-alpha-D-glucose</name>
        <dbReference type="ChEBI" id="CHEBI:58885"/>
        <note>ligand shared between dimeric partners</note>
    </ligand>
</feature>
<evidence type="ECO:0000256" key="9">
    <source>
        <dbReference type="ARBA" id="ARBA00023277"/>
    </source>
</evidence>
<dbReference type="FunFam" id="3.30.428.10:FF:000001">
    <property type="entry name" value="Galactose-1-phosphate uridylyltransferase"/>
    <property type="match status" value="1"/>
</dbReference>
<dbReference type="Gene3D" id="3.30.428.10">
    <property type="entry name" value="HIT-like"/>
    <property type="match status" value="2"/>
</dbReference>
<dbReference type="UniPathway" id="UPA00214"/>
<dbReference type="GO" id="GO:0008108">
    <property type="term" value="F:UDP-glucose:hexose-1-phosphate uridylyltransferase activity"/>
    <property type="evidence" value="ECO:0007669"/>
    <property type="project" value="UniProtKB-EC"/>
</dbReference>
<keyword evidence="8 14" id="KW-0299">Galactose metabolism</keyword>
<feature type="binding site" description="in other chain" evidence="12">
    <location>
        <position position="169"/>
    </location>
    <ligand>
        <name>UDP-alpha-D-glucose</name>
        <dbReference type="ChEBI" id="CHEBI:58885"/>
        <note>ligand shared between dimeric partners</note>
    </ligand>
</feature>
<evidence type="ECO:0000256" key="6">
    <source>
        <dbReference type="ARBA" id="ARBA00022723"/>
    </source>
</evidence>
<evidence type="ECO:0000313" key="17">
    <source>
        <dbReference type="Ensembl" id="ENSHHUP00000016502.1"/>
    </source>
</evidence>
<dbReference type="PANTHER" id="PTHR11943:SF1">
    <property type="entry name" value="GALACTOSE-1-PHOSPHATE URIDYLYLTRANSFERASE"/>
    <property type="match status" value="1"/>
</dbReference>
<feature type="domain" description="Galactose-1-phosphate uridyl transferase C-terminal" evidence="16">
    <location>
        <begin position="185"/>
        <end position="346"/>
    </location>
</feature>
<evidence type="ECO:0000256" key="1">
    <source>
        <dbReference type="ARBA" id="ARBA00001107"/>
    </source>
</evidence>
<dbReference type="GeneTree" id="ENSGT00390000016188"/>
<dbReference type="STRING" id="62062.ENSHHUP00000016502"/>
<dbReference type="GO" id="GO:0008270">
    <property type="term" value="F:zinc ion binding"/>
    <property type="evidence" value="ECO:0007669"/>
    <property type="project" value="InterPro"/>
</dbReference>
<reference evidence="18" key="1">
    <citation type="submission" date="2018-06" db="EMBL/GenBank/DDBJ databases">
        <title>Genome assembly of Danube salmon.</title>
        <authorList>
            <person name="Macqueen D.J."/>
            <person name="Gundappa M.K."/>
        </authorList>
    </citation>
    <scope>NUCLEOTIDE SEQUENCE [LARGE SCALE GENOMIC DNA]</scope>
</reference>
<dbReference type="GO" id="GO:0005737">
    <property type="term" value="C:cytoplasm"/>
    <property type="evidence" value="ECO:0007669"/>
    <property type="project" value="TreeGrafter"/>
</dbReference>
<dbReference type="NCBIfam" id="NF008724">
    <property type="entry name" value="PRK11720.1"/>
    <property type="match status" value="1"/>
</dbReference>
<dbReference type="PANTHER" id="PTHR11943">
    <property type="entry name" value="GALACTOSE-1-PHOSPHATE URIDYLYLTRANSFERASE"/>
    <property type="match status" value="1"/>
</dbReference>
<evidence type="ECO:0000256" key="2">
    <source>
        <dbReference type="ARBA" id="ARBA00004947"/>
    </source>
</evidence>
<organism evidence="17 18">
    <name type="scientific">Hucho hucho</name>
    <name type="common">huchen</name>
    <dbReference type="NCBI Taxonomy" id="62062"/>
    <lineage>
        <taxon>Eukaryota</taxon>
        <taxon>Metazoa</taxon>
        <taxon>Chordata</taxon>
        <taxon>Craniata</taxon>
        <taxon>Vertebrata</taxon>
        <taxon>Euteleostomi</taxon>
        <taxon>Actinopterygii</taxon>
        <taxon>Neopterygii</taxon>
        <taxon>Teleostei</taxon>
        <taxon>Protacanthopterygii</taxon>
        <taxon>Salmoniformes</taxon>
        <taxon>Salmonidae</taxon>
        <taxon>Salmoninae</taxon>
        <taxon>Hucho</taxon>
    </lineage>
</organism>
<evidence type="ECO:0000313" key="18">
    <source>
        <dbReference type="Proteomes" id="UP000314982"/>
    </source>
</evidence>
<keyword evidence="9 14" id="KW-0119">Carbohydrate metabolism</keyword>
<feature type="binding site" evidence="13">
    <location>
        <position position="165"/>
    </location>
    <ligand>
        <name>Zn(2+)</name>
        <dbReference type="ChEBI" id="CHEBI:29105"/>
    </ligand>
</feature>
<evidence type="ECO:0000259" key="15">
    <source>
        <dbReference type="Pfam" id="PF01087"/>
    </source>
</evidence>
<dbReference type="NCBIfam" id="TIGR00209">
    <property type="entry name" value="galT_1"/>
    <property type="match status" value="1"/>
</dbReference>
<feature type="binding site" evidence="13">
    <location>
        <position position="53"/>
    </location>
    <ligand>
        <name>Zn(2+)</name>
        <dbReference type="ChEBI" id="CHEBI:29105"/>
    </ligand>
</feature>
<dbReference type="Pfam" id="PF01087">
    <property type="entry name" value="GalP_UDP_transf"/>
    <property type="match status" value="1"/>
</dbReference>
<protein>
    <recommendedName>
        <fullName evidence="14">Galactose-1-phosphate uridylyltransferase</fullName>
        <ecNumber evidence="14">2.7.7.12</ecNumber>
    </recommendedName>
</protein>